<organism evidence="1 2">
    <name type="scientific">Massilia aquatica</name>
    <dbReference type="NCBI Taxonomy" id="2609000"/>
    <lineage>
        <taxon>Bacteria</taxon>
        <taxon>Pseudomonadati</taxon>
        <taxon>Pseudomonadota</taxon>
        <taxon>Betaproteobacteria</taxon>
        <taxon>Burkholderiales</taxon>
        <taxon>Oxalobacteraceae</taxon>
        <taxon>Telluria group</taxon>
        <taxon>Massilia</taxon>
    </lineage>
</organism>
<protein>
    <submittedName>
        <fullName evidence="1">Uncharacterized protein</fullName>
    </submittedName>
</protein>
<reference evidence="1 2" key="1">
    <citation type="submission" date="2019-09" db="EMBL/GenBank/DDBJ databases">
        <title>Taxonomy of Antarctic Massilia spp.: description of Massilia rubra sp. nov., Massilia aquatica sp. nov., Massilia mucilaginosa sp. nov., Massilia frigida sp. nov. isolated from streams, lakes and regoliths.</title>
        <authorList>
            <person name="Holochova P."/>
            <person name="Sedlacek I."/>
            <person name="Kralova S."/>
            <person name="Maslanova I."/>
            <person name="Busse H.-J."/>
            <person name="Stankova E."/>
            <person name="Vrbovska V."/>
            <person name="Kovarovic V."/>
            <person name="Bartak M."/>
            <person name="Svec P."/>
            <person name="Pantucek R."/>
        </authorList>
    </citation>
    <scope>NUCLEOTIDE SEQUENCE [LARGE SCALE GENOMIC DNA]</scope>
    <source>
        <strain evidence="1 2">CCM 8693</strain>
    </source>
</reference>
<sequence length="278" mass="31275">MKYTRPSGLEGFHLEKYSILSTFSPDQWIPLIESRLHLGSIIDKLGIRPTNTEIAPNPFRDYAKAELDCLIAAPLVPFGHGFLKRFSERSRQKSTVEAVKAIDVVHFYNAVLEVREHIRDAPLTPGDAASDAQFTADNYEAPIDELLAKSRYYNLDNFANFRVDLSADDATLREDFKAAIAAARKRLKKGIPSTTISRVALWCSNKVLPYADLMLWSKLTGIKLTDSDLRNLLFEGDDAKIFEADDPLFGTKRDFKDAISPLILRRLKSYSATSTSKK</sequence>
<comment type="caution">
    <text evidence="1">The sequence shown here is derived from an EMBL/GenBank/DDBJ whole genome shotgun (WGS) entry which is preliminary data.</text>
</comment>
<evidence type="ECO:0000313" key="2">
    <source>
        <dbReference type="Proteomes" id="UP000819052"/>
    </source>
</evidence>
<gene>
    <name evidence="1" type="ORF">F1609_00060</name>
</gene>
<dbReference type="InterPro" id="IPR045664">
    <property type="entry name" value="DUF6387"/>
</dbReference>
<dbReference type="RefSeq" id="WP_167073473.1">
    <property type="nucleotide sequence ID" value="NZ_VVIW01000001.1"/>
</dbReference>
<evidence type="ECO:0000313" key="1">
    <source>
        <dbReference type="EMBL" id="NHZ38565.1"/>
    </source>
</evidence>
<dbReference type="Proteomes" id="UP000819052">
    <property type="component" value="Unassembled WGS sequence"/>
</dbReference>
<keyword evidence="2" id="KW-1185">Reference proteome</keyword>
<dbReference type="EMBL" id="VVIW01000001">
    <property type="protein sequence ID" value="NHZ38565.1"/>
    <property type="molecule type" value="Genomic_DNA"/>
</dbReference>
<proteinExistence type="predicted"/>
<dbReference type="Pfam" id="PF19924">
    <property type="entry name" value="DUF6387"/>
    <property type="match status" value="1"/>
</dbReference>
<accession>A0ABX0M204</accession>
<name>A0ABX0M204_9BURK</name>